<dbReference type="PANTHER" id="PTHR10663">
    <property type="entry name" value="GUANYL-NUCLEOTIDE EXCHANGE FACTOR"/>
    <property type="match status" value="1"/>
</dbReference>
<sequence>MRSSDAIPSLNALRSHILRSNLPELNLREIILPFLSIIQQEMWINIALLISLEAILQILNCWPSTAISSDPPSAASDTITEIVESIMQCKHHISDHEQAHKALILIIQILGKIAESSHTTNSLSDHAMWQLVVILYDLAQALGGTTPSSNTVSSLATKCLLDSLANLYQNPLIYYSTNSSRGFALPCAVKVMAFLIEKVNQPSLGQISRGELHLCLKLLYHILSVCDAKKFMQTPSLMLFINDDLCKMLLINGRLDARLGVKTCLLCLKIFRVIWTRMRWILKIQLEAILNGIFGRTLYWILSHLHRQATNSTTAYQVRPTTKVQSRIEEILGSDLQYLNGDLHEVEDSKSSLYFVSYEIAQCLVDLLADPSMLSDLFVNYDCDGAHCDVLQNLIELLALIVQQSHEACRASYNHRRVLWIKAIEELAIEALFNVVYALDRRNRPGVHTTVKTSTSLRDKKERKRCYQKGVQEFNRKPVDGIRCLQMYGFLPSPLEPLNMAMFLRSLPQGIDKKMVGIYLGAKGKELNIFEKECVHEADTVSFHQDVLKQYVASFDFDGECILDALRMFLASFRLPGEAQQIDRILNTFAYRVYQQCRDRFLMASPDVAYLLSFSLIMLNTDLHNPNILPEKKMSCQDFIRNNTNYGEEVSRAQDLPSEFLTYLYLAIATNEIQTMDECGIHGEILTEDRWKDLMKQMKTNQGRSKMIVHMSIYHEFLGPMMEAGKDEDPHVQGREPASEAFLSTHLRDGHYDHDIFEVIFEHMFNAFASIFDLYVDRINQIDTIAVTHHDRAAGTLRSTSISSEAFHEPEKKMLQMACNGLVSCSSLAGNLGCIDRLNALFLRLLKYTFLIPSPDCYRFSLYDFSDPRLEFCGNPSALLATAGVLRLVYTSGAAGLSLQAWRFFCHVLCALRDLQALPPTFYRQVSTKDKKTKGNTISWWMSDEELADFLARTTRILEWSKKQREQTTLTTQTSTSYTSFLGGVAWLFSAFESSPTEENPTNSTNLASAESDSHEPNVEADESISSAVESEQTVLSSDCERPTELANLECEAAADAAYSSGSAQWLQKTLQPYHLDTLLDHLVALPRSILHTIVEAMQTEILRGVTASNRSTTLAEDDHLPLLDFEKAVFLQRVLSALIVNASPRLIAETKSLDDEKRSTIAQLWPALESHVGQVVEALRPTLCQQTTALKMPYSLASTMLQRILERLIGSLAHLAIDLSEDSSGSLVVESSFTRHMDLILEITCKLLDMEMGFPEIKRGTGDSDSINRPHAVIEPFVAQLLRGFRFLTEAAKGADTSTCKATDIALCSKFSETVLEVSKIAVQQRLACHHAFSLVSYFLRRTKSDSIDSYLLAPDDVRDINLTEYFTILLQTALEPAKQNWISVNQTSGSMELPLVLETLEGIVTQYKETGKNEVDECTQMATLEQYLGGMLLIAEYHWEVEVANRDHYKAGEWVDAALRAFQLSVRAIHSQAFPAYAWINVLECGLLPFGTRILSSKCKRNASNPTITDRITKNGTPFFYFYELLGFKETQMVSSSRKDSVRRHSLSSAPALEYTEGSARTRRSCSILESSLDPMTTVVELITHIICAHLEKLVRVDSFPPIWDQIVEFLLQVLLYTRAPNGAEQNCSSKVSSFSPNSSVEVITKLIVERRDILTAHEMITEHIKCLLRKMSSDEDTESASSEFQDQMRRLIDVWEYKCTENDVYSQLLMDLFSIEENGAAESGESG</sequence>
<dbReference type="InterPro" id="IPR035999">
    <property type="entry name" value="Sec7_dom_sf"/>
</dbReference>
<dbReference type="GO" id="GO:0005085">
    <property type="term" value="F:guanyl-nucleotide exchange factor activity"/>
    <property type="evidence" value="ECO:0007669"/>
    <property type="project" value="InterPro"/>
</dbReference>
<dbReference type="GO" id="GO:0032012">
    <property type="term" value="P:regulation of ARF protein signal transduction"/>
    <property type="evidence" value="ECO:0007669"/>
    <property type="project" value="InterPro"/>
</dbReference>
<dbReference type="GO" id="GO:0016192">
    <property type="term" value="P:vesicle-mediated transport"/>
    <property type="evidence" value="ECO:0007669"/>
    <property type="project" value="UniProtKB-ARBA"/>
</dbReference>
<dbReference type="InterPro" id="IPR000904">
    <property type="entry name" value="Sec7_dom"/>
</dbReference>
<feature type="compositionally biased region" description="Polar residues" evidence="1">
    <location>
        <begin position="1024"/>
        <end position="1037"/>
    </location>
</feature>
<dbReference type="GO" id="GO:0005737">
    <property type="term" value="C:cytoplasm"/>
    <property type="evidence" value="ECO:0007669"/>
    <property type="project" value="UniProtKB-ARBA"/>
</dbReference>
<feature type="domain" description="SEC7" evidence="2">
    <location>
        <begin position="456"/>
        <end position="671"/>
    </location>
</feature>
<dbReference type="Pfam" id="PF01369">
    <property type="entry name" value="Sec7"/>
    <property type="match status" value="1"/>
</dbReference>
<dbReference type="Gene3D" id="1.10.1000.11">
    <property type="entry name" value="Arf Nucleotide-binding Site Opener,domain 2"/>
    <property type="match status" value="1"/>
</dbReference>
<dbReference type="SMART" id="SM00222">
    <property type="entry name" value="Sec7"/>
    <property type="match status" value="1"/>
</dbReference>
<dbReference type="InterPro" id="IPR032691">
    <property type="entry name" value="Mon2/Sec7/BIG1-like_HUS"/>
</dbReference>
<evidence type="ECO:0000313" key="3">
    <source>
        <dbReference type="EMBL" id="CCA17501.1"/>
    </source>
</evidence>
<dbReference type="InterPro" id="IPR023394">
    <property type="entry name" value="Sec7_C_sf"/>
</dbReference>
<evidence type="ECO:0000259" key="2">
    <source>
        <dbReference type="PROSITE" id="PS50190"/>
    </source>
</evidence>
<reference evidence="3" key="1">
    <citation type="journal article" date="2011" name="PLoS Biol.">
        <title>Gene gain and loss during evolution of obligate parasitism in the white rust pathogen of Arabidopsis thaliana.</title>
        <authorList>
            <person name="Kemen E."/>
            <person name="Gardiner A."/>
            <person name="Schultz-Larsen T."/>
            <person name="Kemen A.C."/>
            <person name="Balmuth A.L."/>
            <person name="Robert-Seilaniantz A."/>
            <person name="Bailey K."/>
            <person name="Holub E."/>
            <person name="Studholme D.J."/>
            <person name="Maclean D."/>
            <person name="Jones J.D."/>
        </authorList>
    </citation>
    <scope>NUCLEOTIDE SEQUENCE</scope>
</reference>
<feature type="region of interest" description="Disordered" evidence="1">
    <location>
        <begin position="996"/>
        <end position="1041"/>
    </location>
</feature>
<evidence type="ECO:0000256" key="1">
    <source>
        <dbReference type="SAM" id="MobiDB-lite"/>
    </source>
</evidence>
<dbReference type="PANTHER" id="PTHR10663:SF388">
    <property type="entry name" value="GOLGI-SPECIFIC BREFELDIN A-RESISTANCE GUANINE NUCLEOTIDE EXCHANGE FACTOR 1"/>
    <property type="match status" value="1"/>
</dbReference>
<dbReference type="HOGENOM" id="CLU_244009_0_0_1"/>
<dbReference type="GO" id="GO:0012505">
    <property type="term" value="C:endomembrane system"/>
    <property type="evidence" value="ECO:0007669"/>
    <property type="project" value="UniProtKB-ARBA"/>
</dbReference>
<name>F0W8P4_9STRA</name>
<dbReference type="PROSITE" id="PS50190">
    <property type="entry name" value="SEC7"/>
    <property type="match status" value="1"/>
</dbReference>
<accession>F0W8P4</accession>
<reference evidence="3" key="2">
    <citation type="submission" date="2011-02" db="EMBL/GenBank/DDBJ databases">
        <authorList>
            <person name="MacLean D."/>
        </authorList>
    </citation>
    <scope>NUCLEOTIDE SEQUENCE</scope>
</reference>
<dbReference type="Gene3D" id="1.10.220.20">
    <property type="match status" value="1"/>
</dbReference>
<dbReference type="EMBL" id="FR824081">
    <property type="protein sequence ID" value="CCA17501.1"/>
    <property type="molecule type" value="Genomic_DNA"/>
</dbReference>
<dbReference type="CDD" id="cd00171">
    <property type="entry name" value="Sec7"/>
    <property type="match status" value="1"/>
</dbReference>
<gene>
    <name evidence="3" type="primary">AlNc14C36G3170</name>
    <name evidence="3" type="ORF">ALNC14_036440</name>
</gene>
<dbReference type="Pfam" id="PF12783">
    <property type="entry name" value="Sec7-like_HUS"/>
    <property type="match status" value="1"/>
</dbReference>
<organism evidence="3">
    <name type="scientific">Albugo laibachii Nc14</name>
    <dbReference type="NCBI Taxonomy" id="890382"/>
    <lineage>
        <taxon>Eukaryota</taxon>
        <taxon>Sar</taxon>
        <taxon>Stramenopiles</taxon>
        <taxon>Oomycota</taxon>
        <taxon>Peronosporomycetes</taxon>
        <taxon>Albuginales</taxon>
        <taxon>Albuginaceae</taxon>
        <taxon>Albugo</taxon>
    </lineage>
</organism>
<feature type="compositionally biased region" description="Polar residues" evidence="1">
    <location>
        <begin position="996"/>
        <end position="1011"/>
    </location>
</feature>
<proteinExistence type="predicted"/>
<protein>
    <submittedName>
        <fullName evidence="3">Uncharacterized protein AlNc14C36G3170</fullName>
    </submittedName>
</protein>
<dbReference type="SUPFAM" id="SSF48425">
    <property type="entry name" value="Sec7 domain"/>
    <property type="match status" value="1"/>
</dbReference>